<evidence type="ECO:0000256" key="1">
    <source>
        <dbReference type="SAM" id="SignalP"/>
    </source>
</evidence>
<name>A0A4Y5YGE1_9GAMM</name>
<evidence type="ECO:0000313" key="3">
    <source>
        <dbReference type="Proteomes" id="UP000319809"/>
    </source>
</evidence>
<accession>A0A4Y5YGE1</accession>
<keyword evidence="3" id="KW-1185">Reference proteome</keyword>
<dbReference type="AlphaFoldDB" id="A0A4Y5YGE1"/>
<sequence>MKGFKVALLVGFSFVCYNANAVVSEEPQQWVDQAFSDLNSNNDGTKVLWQYSQQTVMPDMTRIEQFNASLPETERWSLVSENGDTPGKKRLTEYRERQQDLHQDKDETSYELAFSDLIDLSTLVFVGEDDNNMSFTFTPNIDELDNNVLAGVLYLDKTSKHLRKILIRNTDELNPAFSVTLTKFELELSFDVFEGLVMPAHTSTTIMGTAAIFRSLDSVQTVTYSDYKILNNPQT</sequence>
<gene>
    <name evidence="2" type="ORF">FH971_13375</name>
</gene>
<proteinExistence type="predicted"/>
<reference evidence="2 3" key="1">
    <citation type="submission" date="2019-06" db="EMBL/GenBank/DDBJ databases">
        <title>The genome of Shewanella sp. SM1901.</title>
        <authorList>
            <person name="Cha Q."/>
        </authorList>
    </citation>
    <scope>NUCLEOTIDE SEQUENCE [LARGE SCALE GENOMIC DNA]</scope>
    <source>
        <strain evidence="2 3">SM1901</strain>
    </source>
</reference>
<dbReference type="RefSeq" id="WP_140234628.1">
    <property type="nucleotide sequence ID" value="NZ_CP041036.1"/>
</dbReference>
<evidence type="ECO:0000313" key="2">
    <source>
        <dbReference type="EMBL" id="QDE31862.1"/>
    </source>
</evidence>
<protein>
    <submittedName>
        <fullName evidence="2">Uncharacterized protein</fullName>
    </submittedName>
</protein>
<keyword evidence="1" id="KW-0732">Signal</keyword>
<feature type="signal peptide" evidence="1">
    <location>
        <begin position="1"/>
        <end position="21"/>
    </location>
</feature>
<dbReference type="KEGG" id="spol:FH971_13375"/>
<dbReference type="Proteomes" id="UP000319809">
    <property type="component" value="Chromosome"/>
</dbReference>
<organism evidence="2 3">
    <name type="scientific">Shewanella polaris</name>
    <dbReference type="NCBI Taxonomy" id="2588449"/>
    <lineage>
        <taxon>Bacteria</taxon>
        <taxon>Pseudomonadati</taxon>
        <taxon>Pseudomonadota</taxon>
        <taxon>Gammaproteobacteria</taxon>
        <taxon>Alteromonadales</taxon>
        <taxon>Shewanellaceae</taxon>
        <taxon>Shewanella</taxon>
    </lineage>
</organism>
<feature type="chain" id="PRO_5021254482" evidence="1">
    <location>
        <begin position="22"/>
        <end position="235"/>
    </location>
</feature>
<dbReference type="EMBL" id="CP041036">
    <property type="protein sequence ID" value="QDE31862.1"/>
    <property type="molecule type" value="Genomic_DNA"/>
</dbReference>